<dbReference type="InterPro" id="IPR001611">
    <property type="entry name" value="Leu-rich_rpt"/>
</dbReference>
<dbReference type="SUPFAM" id="SSF52058">
    <property type="entry name" value="L domain-like"/>
    <property type="match status" value="2"/>
</dbReference>
<organism evidence="3 4">
    <name type="scientific">Brassica napus</name>
    <name type="common">Rape</name>
    <dbReference type="NCBI Taxonomy" id="3708"/>
    <lineage>
        <taxon>Eukaryota</taxon>
        <taxon>Viridiplantae</taxon>
        <taxon>Streptophyta</taxon>
        <taxon>Embryophyta</taxon>
        <taxon>Tracheophyta</taxon>
        <taxon>Spermatophyta</taxon>
        <taxon>Magnoliopsida</taxon>
        <taxon>eudicotyledons</taxon>
        <taxon>Gunneridae</taxon>
        <taxon>Pentapetalae</taxon>
        <taxon>rosids</taxon>
        <taxon>malvids</taxon>
        <taxon>Brassicales</taxon>
        <taxon>Brassicaceae</taxon>
        <taxon>Brassiceae</taxon>
        <taxon>Brassica</taxon>
    </lineage>
</organism>
<keyword evidence="4" id="KW-1185">Reference proteome</keyword>
<dbReference type="Pfam" id="PF00481">
    <property type="entry name" value="PP2C"/>
    <property type="match status" value="1"/>
</dbReference>
<evidence type="ECO:0000256" key="1">
    <source>
        <dbReference type="SAM" id="MobiDB-lite"/>
    </source>
</evidence>
<protein>
    <recommendedName>
        <fullName evidence="2">PPM-type phosphatase domain-containing protein</fullName>
    </recommendedName>
</protein>
<feature type="domain" description="PPM-type phosphatase" evidence="2">
    <location>
        <begin position="654"/>
        <end position="956"/>
    </location>
</feature>
<accession>A0ABQ8CYB4</accession>
<dbReference type="PANTHER" id="PTHR48064:SF6">
    <property type="entry name" value="RECEPTOR-LIKE PROTEIN KINASE 2"/>
    <property type="match status" value="1"/>
</dbReference>
<evidence type="ECO:0000259" key="2">
    <source>
        <dbReference type="PROSITE" id="PS51746"/>
    </source>
</evidence>
<name>A0ABQ8CYB4_BRANA</name>
<dbReference type="PROSITE" id="PS51450">
    <property type="entry name" value="LRR"/>
    <property type="match status" value="1"/>
</dbReference>
<dbReference type="CDD" id="cd00143">
    <property type="entry name" value="PP2Cc"/>
    <property type="match status" value="1"/>
</dbReference>
<dbReference type="PANTHER" id="PTHR48064">
    <property type="entry name" value="OS01G0750400 PROTEIN"/>
    <property type="match status" value="1"/>
</dbReference>
<sequence>MRLLKLHHLHHLTLYNCDLIGEIPSSLGNLSHLRHLNISDNNFLTEHIGRLLLFSDLLSFQRFKEFYASTTISTEDEPYKGNQFSGGDLPLILSNLTSLSYFDISDNHFKSKLPSNMSGLHNLEVFRVNSNSLIGNVPTSLFTIPSLRLVSLSENQLEGPLEFGNTSLASELPYLDLASNNFNGPISESISRFLKLEFIDLSNNSFTGPIPGSMSKLVSLDDLNLSYNKLEGQVPSFLWRMSTLMLSHNSFSSFEELSQAVVNGSDSDHGSNSFQGPVQFDLGSNSLHGSLPRWICKRTSLALLDLSNNHLTGSIPSCLMNCTASLGYIILRNNNLSGFLPDIFTNATKLRSLDVSRNQLSGKLPKSLINCESMEYLNLKFPLILLMFKAIDFSGNKFTGRIPKSIGMLKELRHVNFSRNAFTGSIPSSLANIKNLEALDLSHNKLSGNIPRDLANLSFVSYLDFSHNLLQGPVPRSTQFQRQHCSSFEDNLGLFGLEDICGPVHATSGDSDQSEEFSSEEAEEALSWKAAAIAFGPGVFCGLVIGYIFFTSHKQTHMVHGKARLNHPGGIISVPAMEKPNQNYAADSFSSEDLISPPPVKKAKKSEETGCDNTKDPKIPSGGEEVIPAVDNRAAEEGSSSCISEEKKKGFVVEADVAEDKGARQAMEDVSLVLPDASLDFPGKLRCGHFAIYDGHGGRLAAEFAKKHLHLNVLSSGLPRELVSLQLLSRSFLDPNLRLLLQMDLKVAKKAILDGFRNTDELLLQESVSVLTFVYGSGGWQDGATAVCVWIVDQKVFIANIGDAKAVLARSSPTDESGSHTEACNPLKAIVLTREHKAIYPQERSRIQKSGGVVSSNGRLQGRLEVSRAFGDRQFKKYGVIATPDIHAFELTEREDFMILGCDGLWEVFGPSDAVGFVQKLLKEGLPVSTISRRLVKEAVKERRCKDNCTAIVIVFKRG</sequence>
<dbReference type="Gene3D" id="3.80.10.10">
    <property type="entry name" value="Ribonuclease Inhibitor"/>
    <property type="match status" value="4"/>
</dbReference>
<proteinExistence type="predicted"/>
<dbReference type="EMBL" id="JAGKQM010000006">
    <property type="protein sequence ID" value="KAH0921787.1"/>
    <property type="molecule type" value="Genomic_DNA"/>
</dbReference>
<feature type="region of interest" description="Disordered" evidence="1">
    <location>
        <begin position="589"/>
        <end position="623"/>
    </location>
</feature>
<dbReference type="InterPro" id="IPR032675">
    <property type="entry name" value="LRR_dom_sf"/>
</dbReference>
<dbReference type="SMART" id="SM00332">
    <property type="entry name" value="PP2Cc"/>
    <property type="match status" value="1"/>
</dbReference>
<reference evidence="3 4" key="1">
    <citation type="submission" date="2021-05" db="EMBL/GenBank/DDBJ databases">
        <title>Genome Assembly of Synthetic Allotetraploid Brassica napus Reveals Homoeologous Exchanges between Subgenomes.</title>
        <authorList>
            <person name="Davis J.T."/>
        </authorList>
    </citation>
    <scope>NUCLEOTIDE SEQUENCE [LARGE SCALE GENOMIC DNA]</scope>
    <source>
        <strain evidence="4">cv. Da-Ae</strain>
        <tissue evidence="3">Seedling</tissue>
    </source>
</reference>
<dbReference type="PRINTS" id="PR00019">
    <property type="entry name" value="LEURICHRPT"/>
</dbReference>
<dbReference type="Pfam" id="PF00560">
    <property type="entry name" value="LRR_1"/>
    <property type="match status" value="4"/>
</dbReference>
<dbReference type="Gene3D" id="3.60.40.10">
    <property type="entry name" value="PPM-type phosphatase domain"/>
    <property type="match status" value="1"/>
</dbReference>
<dbReference type="SUPFAM" id="SSF81606">
    <property type="entry name" value="PP2C-like"/>
    <property type="match status" value="1"/>
</dbReference>
<feature type="compositionally biased region" description="Basic and acidic residues" evidence="1">
    <location>
        <begin position="605"/>
        <end position="618"/>
    </location>
</feature>
<dbReference type="InterPro" id="IPR053038">
    <property type="entry name" value="RLP_Defense"/>
</dbReference>
<dbReference type="PROSITE" id="PS51746">
    <property type="entry name" value="PPM_2"/>
    <property type="match status" value="1"/>
</dbReference>
<dbReference type="InterPro" id="IPR001932">
    <property type="entry name" value="PPM-type_phosphatase-like_dom"/>
</dbReference>
<comment type="caution">
    <text evidence="3">The sequence shown here is derived from an EMBL/GenBank/DDBJ whole genome shotgun (WGS) entry which is preliminary data.</text>
</comment>
<dbReference type="Pfam" id="PF13855">
    <property type="entry name" value="LRR_8"/>
    <property type="match status" value="2"/>
</dbReference>
<dbReference type="Proteomes" id="UP000824890">
    <property type="component" value="Unassembled WGS sequence"/>
</dbReference>
<dbReference type="InterPro" id="IPR036457">
    <property type="entry name" value="PPM-type-like_dom_sf"/>
</dbReference>
<evidence type="ECO:0000313" key="3">
    <source>
        <dbReference type="EMBL" id="KAH0921787.1"/>
    </source>
</evidence>
<evidence type="ECO:0000313" key="4">
    <source>
        <dbReference type="Proteomes" id="UP000824890"/>
    </source>
</evidence>
<gene>
    <name evidence="3" type="ORF">HID58_021805</name>
</gene>